<protein>
    <submittedName>
        <fullName evidence="1">Uncharacterized protein</fullName>
    </submittedName>
</protein>
<dbReference type="RefSeq" id="WP_283427848.1">
    <property type="nucleotide sequence ID" value="NZ_FXTY01000011.1"/>
</dbReference>
<dbReference type="Proteomes" id="UP001157961">
    <property type="component" value="Unassembled WGS sequence"/>
</dbReference>
<evidence type="ECO:0000313" key="2">
    <source>
        <dbReference type="Proteomes" id="UP001157961"/>
    </source>
</evidence>
<keyword evidence="2" id="KW-1185">Reference proteome</keyword>
<dbReference type="EMBL" id="FXTY01000011">
    <property type="protein sequence ID" value="SMP35302.1"/>
    <property type="molecule type" value="Genomic_DNA"/>
</dbReference>
<comment type="caution">
    <text evidence="1">The sequence shown here is derived from an EMBL/GenBank/DDBJ whole genome shotgun (WGS) entry which is preliminary data.</text>
</comment>
<gene>
    <name evidence="1" type="ORF">SAMN06265373_11162</name>
</gene>
<evidence type="ECO:0000313" key="1">
    <source>
        <dbReference type="EMBL" id="SMP35302.1"/>
    </source>
</evidence>
<sequence>MSEPIVWGPVSWLIEPIDLESDWYKAAMEKRTYDLGFSDFSELAEAEHVSNRASDGDEMAAVAMPYIEWKRTRVMQARKAAGGKRRGKWDHVRGDALEIAKQVRAARPDLKASSVAGVVMDRLADEHAEIPARTTIMGWMKDFDG</sequence>
<name>A0ABY1PIU5_9RHOB</name>
<reference evidence="1 2" key="1">
    <citation type="submission" date="2017-05" db="EMBL/GenBank/DDBJ databases">
        <authorList>
            <person name="Varghese N."/>
            <person name="Submissions S."/>
        </authorList>
    </citation>
    <scope>NUCLEOTIDE SEQUENCE [LARGE SCALE GENOMIC DNA]</scope>
    <source>
        <strain evidence="1 2">DSM 29734</strain>
    </source>
</reference>
<accession>A0ABY1PIU5</accession>
<organism evidence="1 2">
    <name type="scientific">Shimia sagamensis</name>
    <dbReference type="NCBI Taxonomy" id="1566352"/>
    <lineage>
        <taxon>Bacteria</taxon>
        <taxon>Pseudomonadati</taxon>
        <taxon>Pseudomonadota</taxon>
        <taxon>Alphaproteobacteria</taxon>
        <taxon>Rhodobacterales</taxon>
        <taxon>Roseobacteraceae</taxon>
    </lineage>
</organism>
<proteinExistence type="predicted"/>